<evidence type="ECO:0000256" key="21">
    <source>
        <dbReference type="ARBA" id="ARBA00032396"/>
    </source>
</evidence>
<keyword evidence="17" id="KW-1208">Phospholipid metabolism</keyword>
<evidence type="ECO:0000256" key="20">
    <source>
        <dbReference type="ARBA" id="ARBA00032253"/>
    </source>
</evidence>
<evidence type="ECO:0000256" key="19">
    <source>
        <dbReference type="ARBA" id="ARBA00031825"/>
    </source>
</evidence>
<feature type="transmembrane region" description="Helical" evidence="24">
    <location>
        <begin position="136"/>
        <end position="154"/>
    </location>
</feature>
<dbReference type="GO" id="GO:0016024">
    <property type="term" value="P:CDP-diacylglycerol biosynthetic process"/>
    <property type="evidence" value="ECO:0007669"/>
    <property type="project" value="TreeGrafter"/>
</dbReference>
<dbReference type="EMBL" id="JAGIYQ010000009">
    <property type="protein sequence ID" value="MBP0726208.1"/>
    <property type="molecule type" value="Genomic_DNA"/>
</dbReference>
<feature type="transmembrane region" description="Helical" evidence="24">
    <location>
        <begin position="175"/>
        <end position="193"/>
    </location>
</feature>
<dbReference type="Pfam" id="PF01148">
    <property type="entry name" value="CTP_transf_1"/>
    <property type="match status" value="1"/>
</dbReference>
<evidence type="ECO:0000313" key="25">
    <source>
        <dbReference type="EMBL" id="MBP0726208.1"/>
    </source>
</evidence>
<dbReference type="EC" id="2.7.7.41" evidence="6"/>
<comment type="pathway">
    <text evidence="3">Phospholipid metabolism; CDP-diacylglycerol biosynthesis; CDP-diacylglycerol from sn-glycerol 3-phosphate: step 3/3.</text>
</comment>
<evidence type="ECO:0000256" key="18">
    <source>
        <dbReference type="ARBA" id="ARBA00029893"/>
    </source>
</evidence>
<dbReference type="PANTHER" id="PTHR46382:SF1">
    <property type="entry name" value="PHOSPHATIDATE CYTIDYLYLTRANSFERASE"/>
    <property type="match status" value="1"/>
</dbReference>
<keyword evidence="9" id="KW-0444">Lipid biosynthesis</keyword>
<dbReference type="AlphaFoldDB" id="A0A940NWF6"/>
<feature type="transmembrane region" description="Helical" evidence="24">
    <location>
        <begin position="78"/>
        <end position="98"/>
    </location>
</feature>
<evidence type="ECO:0000256" key="2">
    <source>
        <dbReference type="ARBA" id="ARBA00004651"/>
    </source>
</evidence>
<comment type="subcellular location">
    <subcellularLocation>
        <location evidence="2">Cell membrane</location>
        <topology evidence="2">Multi-pass membrane protein</topology>
    </subcellularLocation>
</comment>
<evidence type="ECO:0000256" key="7">
    <source>
        <dbReference type="ARBA" id="ARBA00019373"/>
    </source>
</evidence>
<evidence type="ECO:0000313" key="26">
    <source>
        <dbReference type="Proteomes" id="UP000682134"/>
    </source>
</evidence>
<evidence type="ECO:0000256" key="14">
    <source>
        <dbReference type="ARBA" id="ARBA00023098"/>
    </source>
</evidence>
<evidence type="ECO:0000256" key="13">
    <source>
        <dbReference type="ARBA" id="ARBA00022989"/>
    </source>
</evidence>
<evidence type="ECO:0000256" key="16">
    <source>
        <dbReference type="ARBA" id="ARBA00023209"/>
    </source>
</evidence>
<keyword evidence="14" id="KW-0443">Lipid metabolism</keyword>
<evidence type="ECO:0000256" key="12">
    <source>
        <dbReference type="ARBA" id="ARBA00022695"/>
    </source>
</evidence>
<evidence type="ECO:0000256" key="3">
    <source>
        <dbReference type="ARBA" id="ARBA00005119"/>
    </source>
</evidence>
<comment type="similarity">
    <text evidence="5">Belongs to the CDS family.</text>
</comment>
<comment type="catalytic activity">
    <reaction evidence="1">
        <text>a 1,2-diacyl-sn-glycero-3-phosphate + CTP + H(+) = a CDP-1,2-diacyl-sn-glycerol + diphosphate</text>
        <dbReference type="Rhea" id="RHEA:16229"/>
        <dbReference type="ChEBI" id="CHEBI:15378"/>
        <dbReference type="ChEBI" id="CHEBI:33019"/>
        <dbReference type="ChEBI" id="CHEBI:37563"/>
        <dbReference type="ChEBI" id="CHEBI:58332"/>
        <dbReference type="ChEBI" id="CHEBI:58608"/>
        <dbReference type="EC" id="2.7.7.41"/>
    </reaction>
</comment>
<evidence type="ECO:0000256" key="10">
    <source>
        <dbReference type="ARBA" id="ARBA00022679"/>
    </source>
</evidence>
<accession>A0A940NWF6</accession>
<dbReference type="GO" id="GO:0004605">
    <property type="term" value="F:phosphatidate cytidylyltransferase activity"/>
    <property type="evidence" value="ECO:0007669"/>
    <property type="project" value="UniProtKB-EC"/>
</dbReference>
<evidence type="ECO:0000256" key="22">
    <source>
        <dbReference type="ARBA" id="ARBA00032743"/>
    </source>
</evidence>
<keyword evidence="12 25" id="KW-0548">Nucleotidyltransferase</keyword>
<dbReference type="Proteomes" id="UP000682134">
    <property type="component" value="Unassembled WGS sequence"/>
</dbReference>
<keyword evidence="11 24" id="KW-0812">Transmembrane</keyword>
<comment type="caution">
    <text evidence="25">The sequence shown here is derived from an EMBL/GenBank/DDBJ whole genome shotgun (WGS) entry which is preliminary data.</text>
</comment>
<feature type="transmembrane region" description="Helical" evidence="24">
    <location>
        <begin position="49"/>
        <end position="66"/>
    </location>
</feature>
<dbReference type="GO" id="GO:0005886">
    <property type="term" value="C:plasma membrane"/>
    <property type="evidence" value="ECO:0007669"/>
    <property type="project" value="UniProtKB-SubCell"/>
</dbReference>
<organism evidence="25 26">
    <name type="scientific">Gottfriedia endophytica</name>
    <dbReference type="NCBI Taxonomy" id="2820819"/>
    <lineage>
        <taxon>Bacteria</taxon>
        <taxon>Bacillati</taxon>
        <taxon>Bacillota</taxon>
        <taxon>Bacilli</taxon>
        <taxon>Bacillales</taxon>
        <taxon>Bacillaceae</taxon>
        <taxon>Gottfriedia</taxon>
    </lineage>
</organism>
<keyword evidence="26" id="KW-1185">Reference proteome</keyword>
<evidence type="ECO:0000256" key="24">
    <source>
        <dbReference type="SAM" id="Phobius"/>
    </source>
</evidence>
<gene>
    <name evidence="25" type="ORF">J5Y03_13575</name>
</gene>
<reference evidence="25" key="1">
    <citation type="submission" date="2021-04" db="EMBL/GenBank/DDBJ databases">
        <title>Genome seq and assembly of Bacillus sp.</title>
        <authorList>
            <person name="Chhetri G."/>
        </authorList>
    </citation>
    <scope>NUCLEOTIDE SEQUENCE</scope>
    <source>
        <strain evidence="25">RG28</strain>
    </source>
</reference>
<dbReference type="PANTHER" id="PTHR46382">
    <property type="entry name" value="PHOSPHATIDATE CYTIDYLYLTRANSFERASE"/>
    <property type="match status" value="1"/>
</dbReference>
<evidence type="ECO:0000256" key="8">
    <source>
        <dbReference type="ARBA" id="ARBA00022475"/>
    </source>
</evidence>
<comment type="pathway">
    <text evidence="4">Lipid metabolism.</text>
</comment>
<protein>
    <recommendedName>
        <fullName evidence="7">Phosphatidate cytidylyltransferase</fullName>
        <ecNumber evidence="6">2.7.7.41</ecNumber>
    </recommendedName>
    <alternativeName>
        <fullName evidence="20">CDP-DAG synthase</fullName>
    </alternativeName>
    <alternativeName>
        <fullName evidence="22">CDP-DG synthase</fullName>
    </alternativeName>
    <alternativeName>
        <fullName evidence="18">CDP-diacylglycerol synthase</fullName>
    </alternativeName>
    <alternativeName>
        <fullName evidence="21">CDP-diglyceride pyrophosphorylase</fullName>
    </alternativeName>
    <alternativeName>
        <fullName evidence="23">CDP-diglyceride synthase</fullName>
    </alternativeName>
    <alternativeName>
        <fullName evidence="19">CTP:phosphatidate cytidylyltransferase</fullName>
    </alternativeName>
</protein>
<keyword evidence="15 24" id="KW-0472">Membrane</keyword>
<dbReference type="RefSeq" id="WP_209406552.1">
    <property type="nucleotide sequence ID" value="NZ_JAGIYQ010000009.1"/>
</dbReference>
<sequence length="262" mass="29326">MKERIITGIVAGVLFLSIVIYGKWPFSLLIFALGTIGYFELIKMKKQDVFSPPTVIGLLLTWLAIIPNDWSMNMFQYGIDKSDLLIILLLLLLSYTVLTKNTFTFEDASFVTLSALYVGYGFHYMHEIRLMGLADLFFPLFVIWATDSGAYFIGKAFGKTKLWPEISPNKTIEGSLGGVVCAIVVAVILSFVLTLNYSVIYLIFVAILVSVFGQIGDLVQSAYKRYYGVKDSGKILPGHGGILDRCDSWIFTFPIVYLLFVL</sequence>
<feature type="transmembrane region" description="Helical" evidence="24">
    <location>
        <begin position="199"/>
        <end position="219"/>
    </location>
</feature>
<evidence type="ECO:0000256" key="17">
    <source>
        <dbReference type="ARBA" id="ARBA00023264"/>
    </source>
</evidence>
<evidence type="ECO:0000256" key="23">
    <source>
        <dbReference type="ARBA" id="ARBA00033406"/>
    </source>
</evidence>
<evidence type="ECO:0000256" key="9">
    <source>
        <dbReference type="ARBA" id="ARBA00022516"/>
    </source>
</evidence>
<evidence type="ECO:0000256" key="4">
    <source>
        <dbReference type="ARBA" id="ARBA00005189"/>
    </source>
</evidence>
<keyword evidence="13 24" id="KW-1133">Transmembrane helix</keyword>
<evidence type="ECO:0000256" key="1">
    <source>
        <dbReference type="ARBA" id="ARBA00001698"/>
    </source>
</evidence>
<keyword evidence="16" id="KW-0594">Phospholipid biosynthesis</keyword>
<name>A0A940NWF6_9BACI</name>
<proteinExistence type="inferred from homology"/>
<evidence type="ECO:0000256" key="11">
    <source>
        <dbReference type="ARBA" id="ARBA00022692"/>
    </source>
</evidence>
<keyword evidence="8" id="KW-1003">Cell membrane</keyword>
<evidence type="ECO:0000256" key="5">
    <source>
        <dbReference type="ARBA" id="ARBA00010185"/>
    </source>
</evidence>
<evidence type="ECO:0000256" key="15">
    <source>
        <dbReference type="ARBA" id="ARBA00023136"/>
    </source>
</evidence>
<evidence type="ECO:0000256" key="6">
    <source>
        <dbReference type="ARBA" id="ARBA00012487"/>
    </source>
</evidence>
<keyword evidence="10" id="KW-0808">Transferase</keyword>